<organism evidence="2 3">
    <name type="scientific">Mucilaginibacter rigui</name>
    <dbReference type="NCBI Taxonomy" id="534635"/>
    <lineage>
        <taxon>Bacteria</taxon>
        <taxon>Pseudomonadati</taxon>
        <taxon>Bacteroidota</taxon>
        <taxon>Sphingobacteriia</taxon>
        <taxon>Sphingobacteriales</taxon>
        <taxon>Sphingobacteriaceae</taxon>
        <taxon>Mucilaginibacter</taxon>
    </lineage>
</organism>
<dbReference type="RefSeq" id="WP_191177178.1">
    <property type="nucleotide sequence ID" value="NZ_JACWMW010000005.1"/>
</dbReference>
<dbReference type="InterPro" id="IPR032710">
    <property type="entry name" value="NTF2-like_dom_sf"/>
</dbReference>
<dbReference type="EMBL" id="JACWMW010000005">
    <property type="protein sequence ID" value="MBD1387328.1"/>
    <property type="molecule type" value="Genomic_DNA"/>
</dbReference>
<dbReference type="SUPFAM" id="SSF54427">
    <property type="entry name" value="NTF2-like"/>
    <property type="match status" value="1"/>
</dbReference>
<protein>
    <submittedName>
        <fullName evidence="2">Nuclear transport factor 2 family protein</fullName>
    </submittedName>
</protein>
<proteinExistence type="predicted"/>
<dbReference type="Pfam" id="PF12680">
    <property type="entry name" value="SnoaL_2"/>
    <property type="match status" value="1"/>
</dbReference>
<sequence>MIPNQHPNIQLIHSFFEAYAANDLTSIKNILSDDIEWIIPGRHPLSGVKTGAEEVLNYFKQLNASDFKASPIVMGFNDEFIIDCHLNWSNRTDGENVRGMSCLLWKFKDGKISKVYNFPEDQHMIDAFFNKTYPIIEG</sequence>
<evidence type="ECO:0000313" key="3">
    <source>
        <dbReference type="Proteomes" id="UP000618754"/>
    </source>
</evidence>
<dbReference type="PANTHER" id="PTHR41252">
    <property type="entry name" value="BLR2505 PROTEIN"/>
    <property type="match status" value="1"/>
</dbReference>
<reference evidence="2 3" key="1">
    <citation type="submission" date="2020-09" db="EMBL/GenBank/DDBJ databases">
        <title>Novel species of Mucilaginibacter isolated from a glacier on the Tibetan Plateau.</title>
        <authorList>
            <person name="Liu Q."/>
            <person name="Xin Y.-H."/>
        </authorList>
    </citation>
    <scope>NUCLEOTIDE SEQUENCE [LARGE SCALE GENOMIC DNA]</scope>
    <source>
        <strain evidence="2 3">CGMCC 1.13878</strain>
    </source>
</reference>
<evidence type="ECO:0000259" key="1">
    <source>
        <dbReference type="Pfam" id="PF12680"/>
    </source>
</evidence>
<accession>A0ABR7X9R8</accession>
<feature type="domain" description="SnoaL-like" evidence="1">
    <location>
        <begin position="13"/>
        <end position="114"/>
    </location>
</feature>
<dbReference type="Proteomes" id="UP000618754">
    <property type="component" value="Unassembled WGS sequence"/>
</dbReference>
<evidence type="ECO:0000313" key="2">
    <source>
        <dbReference type="EMBL" id="MBD1387328.1"/>
    </source>
</evidence>
<comment type="caution">
    <text evidence="2">The sequence shown here is derived from an EMBL/GenBank/DDBJ whole genome shotgun (WGS) entry which is preliminary data.</text>
</comment>
<dbReference type="InterPro" id="IPR037401">
    <property type="entry name" value="SnoaL-like"/>
</dbReference>
<gene>
    <name evidence="2" type="ORF">IDJ75_18710</name>
</gene>
<name>A0ABR7X9R8_9SPHI</name>
<dbReference type="PANTHER" id="PTHR41252:SF1">
    <property type="entry name" value="BLR2505 PROTEIN"/>
    <property type="match status" value="1"/>
</dbReference>
<dbReference type="Gene3D" id="3.10.450.50">
    <property type="match status" value="1"/>
</dbReference>
<keyword evidence="3" id="KW-1185">Reference proteome</keyword>